<dbReference type="Proteomes" id="UP000323300">
    <property type="component" value="Unassembled WGS sequence"/>
</dbReference>
<sequence>MPPAYVKPYVKRGKNDAVDAAAICEAVTRPTMRFVVMKSAEQQAALSLHWTSNLLVKQRTQLVNMIRGLLSEFGMDIPEGLERALRAFQVLTEAYPAFAK</sequence>
<dbReference type="PANTHER" id="PTHR33055">
    <property type="entry name" value="TRANSPOSASE FOR INSERTION SEQUENCE ELEMENT IS1111A"/>
    <property type="match status" value="1"/>
</dbReference>
<protein>
    <submittedName>
        <fullName evidence="1">Transposase</fullName>
    </submittedName>
</protein>
<accession>A0A1I4F0W2</accession>
<dbReference type="GO" id="GO:0006313">
    <property type="term" value="P:DNA transposition"/>
    <property type="evidence" value="ECO:0007669"/>
    <property type="project" value="InterPro"/>
</dbReference>
<organism evidence="1 2">
    <name type="scientific">Neomesorhizobium albiziae</name>
    <dbReference type="NCBI Taxonomy" id="335020"/>
    <lineage>
        <taxon>Bacteria</taxon>
        <taxon>Pseudomonadati</taxon>
        <taxon>Pseudomonadota</taxon>
        <taxon>Alphaproteobacteria</taxon>
        <taxon>Hyphomicrobiales</taxon>
        <taxon>Phyllobacteriaceae</taxon>
        <taxon>Neomesorhizobium</taxon>
    </lineage>
</organism>
<dbReference type="EMBL" id="FOSL01000034">
    <property type="protein sequence ID" value="SFL11632.1"/>
    <property type="molecule type" value="Genomic_DNA"/>
</dbReference>
<dbReference type="AlphaFoldDB" id="A0A1I4F0W2"/>
<dbReference type="GO" id="GO:0004803">
    <property type="term" value="F:transposase activity"/>
    <property type="evidence" value="ECO:0007669"/>
    <property type="project" value="InterPro"/>
</dbReference>
<evidence type="ECO:0000313" key="1">
    <source>
        <dbReference type="EMBL" id="SFL11632.1"/>
    </source>
</evidence>
<name>A0A1I4F0W2_9HYPH</name>
<gene>
    <name evidence="1" type="ORF">SAMN04488498_13435</name>
</gene>
<dbReference type="PANTHER" id="PTHR33055:SF3">
    <property type="entry name" value="PUTATIVE TRANSPOSASE FOR IS117-RELATED"/>
    <property type="match status" value="1"/>
</dbReference>
<keyword evidence="2" id="KW-1185">Reference proteome</keyword>
<dbReference type="GO" id="GO:0003677">
    <property type="term" value="F:DNA binding"/>
    <property type="evidence" value="ECO:0007669"/>
    <property type="project" value="InterPro"/>
</dbReference>
<reference evidence="1 2" key="1">
    <citation type="submission" date="2016-10" db="EMBL/GenBank/DDBJ databases">
        <authorList>
            <person name="Varghese N."/>
            <person name="Submissions S."/>
        </authorList>
    </citation>
    <scope>NUCLEOTIDE SEQUENCE [LARGE SCALE GENOMIC DNA]</scope>
    <source>
        <strain evidence="1 2">DSM 21822</strain>
    </source>
</reference>
<dbReference type="InterPro" id="IPR047650">
    <property type="entry name" value="Transpos_IS110"/>
</dbReference>
<evidence type="ECO:0000313" key="2">
    <source>
        <dbReference type="Proteomes" id="UP000323300"/>
    </source>
</evidence>
<proteinExistence type="predicted"/>